<dbReference type="InterPro" id="IPR011989">
    <property type="entry name" value="ARM-like"/>
</dbReference>
<evidence type="ECO:0000313" key="7">
    <source>
        <dbReference type="Proteomes" id="UP000009022"/>
    </source>
</evidence>
<keyword evidence="7" id="KW-1185">Reference proteome</keyword>
<dbReference type="GO" id="GO:0008270">
    <property type="term" value="F:zinc ion binding"/>
    <property type="evidence" value="ECO:0007669"/>
    <property type="project" value="UniProtKB-KW"/>
</dbReference>
<dbReference type="InterPro" id="IPR017455">
    <property type="entry name" value="Znf_FYVE-rel"/>
</dbReference>
<name>B3SCB5_TRIAD</name>
<dbReference type="InParanoid" id="B3SCB5"/>
<keyword evidence="2 4" id="KW-0863">Zinc-finger</keyword>
<dbReference type="GeneID" id="6759085"/>
<dbReference type="Gene3D" id="1.25.10.10">
    <property type="entry name" value="Leucine-rich Repeat Variant"/>
    <property type="match status" value="1"/>
</dbReference>
<evidence type="ECO:0000256" key="2">
    <source>
        <dbReference type="ARBA" id="ARBA00022771"/>
    </source>
</evidence>
<evidence type="ECO:0000256" key="1">
    <source>
        <dbReference type="ARBA" id="ARBA00022723"/>
    </source>
</evidence>
<dbReference type="EMBL" id="DS985269">
    <property type="protein sequence ID" value="EDV19649.1"/>
    <property type="molecule type" value="Genomic_DNA"/>
</dbReference>
<dbReference type="OrthoDB" id="5872154at2759"/>
<dbReference type="KEGG" id="tad:TRIADDRAFT_61912"/>
<sequence length="318" mass="35844">MLRIDGVDICLAKVEGRKNCFSSVPFRLTKSRWVADYDVQSCRLCDSKFNQLRRKHHCRQCGDVFCNKCCKDKIILPQYNLMESERVCDSCKPIAVLVAQSISSQPSEQHIAALEINDMLQTSDGIRKAIQFGGMQAIVQLAMIDNIEIRKCLLSAIHTLATYPPLHEYMAITGAIKAVMRNAVCLLANLACSQQDQACLIDYLAILTDLILDYGQCEDVEYQIARCIANTTRYENAAKALVKDLEKIIKYHLKSENEKISCQAERALCNLLSYCPDETIDYLARNGAAEFLKVIAKTPEILKSISSHLKMYARELDT</sequence>
<dbReference type="CTD" id="6759085"/>
<keyword evidence="3" id="KW-0862">Zinc</keyword>
<dbReference type="PROSITE" id="PS50178">
    <property type="entry name" value="ZF_FYVE"/>
    <property type="match status" value="1"/>
</dbReference>
<dbReference type="InterPro" id="IPR011011">
    <property type="entry name" value="Znf_FYVE_PHD"/>
</dbReference>
<dbReference type="InterPro" id="IPR052113">
    <property type="entry name" value="FYVE-type_Zinc_Finger"/>
</dbReference>
<dbReference type="PANTHER" id="PTHR39490:SF9">
    <property type="entry name" value="FYVE-TYPE DOMAIN-CONTAINING PROTEIN"/>
    <property type="match status" value="1"/>
</dbReference>
<evidence type="ECO:0000256" key="4">
    <source>
        <dbReference type="PROSITE-ProRule" id="PRU00091"/>
    </source>
</evidence>
<dbReference type="SUPFAM" id="SSF48371">
    <property type="entry name" value="ARM repeat"/>
    <property type="match status" value="1"/>
</dbReference>
<gene>
    <name evidence="6" type="ORF">TRIADDRAFT_61912</name>
</gene>
<dbReference type="AlphaFoldDB" id="B3SCB5"/>
<evidence type="ECO:0000256" key="3">
    <source>
        <dbReference type="ARBA" id="ARBA00022833"/>
    </source>
</evidence>
<dbReference type="SUPFAM" id="SSF57903">
    <property type="entry name" value="FYVE/PHD zinc finger"/>
    <property type="match status" value="1"/>
</dbReference>
<dbReference type="Pfam" id="PF01363">
    <property type="entry name" value="FYVE"/>
    <property type="match status" value="1"/>
</dbReference>
<organism evidence="6 7">
    <name type="scientific">Trichoplax adhaerens</name>
    <name type="common">Trichoplax reptans</name>
    <dbReference type="NCBI Taxonomy" id="10228"/>
    <lineage>
        <taxon>Eukaryota</taxon>
        <taxon>Metazoa</taxon>
        <taxon>Placozoa</taxon>
        <taxon>Uniplacotomia</taxon>
        <taxon>Trichoplacea</taxon>
        <taxon>Trichoplacidae</taxon>
        <taxon>Trichoplax</taxon>
    </lineage>
</organism>
<dbReference type="HOGENOM" id="CLU_875302_0_0_1"/>
<dbReference type="STRING" id="10228.B3SCB5"/>
<dbReference type="InterPro" id="IPR000306">
    <property type="entry name" value="Znf_FYVE"/>
</dbReference>
<feature type="domain" description="FYVE-type" evidence="5">
    <location>
        <begin position="36"/>
        <end position="91"/>
    </location>
</feature>
<evidence type="ECO:0000313" key="6">
    <source>
        <dbReference type="EMBL" id="EDV19649.1"/>
    </source>
</evidence>
<dbReference type="Gene3D" id="3.30.40.10">
    <property type="entry name" value="Zinc/RING finger domain, C3HC4 (zinc finger)"/>
    <property type="match status" value="1"/>
</dbReference>
<proteinExistence type="predicted"/>
<dbReference type="Proteomes" id="UP000009022">
    <property type="component" value="Unassembled WGS sequence"/>
</dbReference>
<evidence type="ECO:0000259" key="5">
    <source>
        <dbReference type="PROSITE" id="PS50178"/>
    </source>
</evidence>
<dbReference type="InterPro" id="IPR013083">
    <property type="entry name" value="Znf_RING/FYVE/PHD"/>
</dbReference>
<dbReference type="InterPro" id="IPR016024">
    <property type="entry name" value="ARM-type_fold"/>
</dbReference>
<dbReference type="RefSeq" id="XP_002117887.1">
    <property type="nucleotide sequence ID" value="XM_002117851.1"/>
</dbReference>
<dbReference type="SMART" id="SM00064">
    <property type="entry name" value="FYVE"/>
    <property type="match status" value="1"/>
</dbReference>
<accession>B3SCB5</accession>
<protein>
    <recommendedName>
        <fullName evidence="5">FYVE-type domain-containing protein</fullName>
    </recommendedName>
</protein>
<dbReference type="eggNOG" id="KOG4471">
    <property type="taxonomic scope" value="Eukaryota"/>
</dbReference>
<reference evidence="6 7" key="1">
    <citation type="journal article" date="2008" name="Nature">
        <title>The Trichoplax genome and the nature of placozoans.</title>
        <authorList>
            <person name="Srivastava M."/>
            <person name="Begovic E."/>
            <person name="Chapman J."/>
            <person name="Putnam N.H."/>
            <person name="Hellsten U."/>
            <person name="Kawashima T."/>
            <person name="Kuo A."/>
            <person name="Mitros T."/>
            <person name="Salamov A."/>
            <person name="Carpenter M.L."/>
            <person name="Signorovitch A.Y."/>
            <person name="Moreno M.A."/>
            <person name="Kamm K."/>
            <person name="Grimwood J."/>
            <person name="Schmutz J."/>
            <person name="Shapiro H."/>
            <person name="Grigoriev I.V."/>
            <person name="Buss L.W."/>
            <person name="Schierwater B."/>
            <person name="Dellaporta S.L."/>
            <person name="Rokhsar D.S."/>
        </authorList>
    </citation>
    <scope>NUCLEOTIDE SEQUENCE [LARGE SCALE GENOMIC DNA]</scope>
    <source>
        <strain evidence="6 7">Grell-BS-1999</strain>
    </source>
</reference>
<keyword evidence="1" id="KW-0479">Metal-binding</keyword>
<dbReference type="PhylomeDB" id="B3SCB5"/>
<dbReference type="PANTHER" id="PTHR39490">
    <property type="entry name" value="ARRESTIN DOMAIN-CONTAINING PROTEIN D"/>
    <property type="match status" value="1"/>
</dbReference>